<dbReference type="InterPro" id="IPR000515">
    <property type="entry name" value="MetI-like"/>
</dbReference>
<feature type="transmembrane region" description="Helical" evidence="7">
    <location>
        <begin position="16"/>
        <end position="37"/>
    </location>
</feature>
<comment type="subcellular location">
    <subcellularLocation>
        <location evidence="1 7">Cell membrane</location>
        <topology evidence="1 7">Multi-pass membrane protein</topology>
    </subcellularLocation>
</comment>
<keyword evidence="3" id="KW-1003">Cell membrane</keyword>
<keyword evidence="4 7" id="KW-0812">Transmembrane</keyword>
<feature type="transmembrane region" description="Helical" evidence="7">
    <location>
        <begin position="79"/>
        <end position="100"/>
    </location>
</feature>
<keyword evidence="6 7" id="KW-0472">Membrane</keyword>
<accession>A0ABX8SL88</accession>
<keyword evidence="10" id="KW-1185">Reference proteome</keyword>
<feature type="transmembrane region" description="Helical" evidence="7">
    <location>
        <begin position="154"/>
        <end position="174"/>
    </location>
</feature>
<evidence type="ECO:0000256" key="6">
    <source>
        <dbReference type="ARBA" id="ARBA00023136"/>
    </source>
</evidence>
<evidence type="ECO:0000313" key="9">
    <source>
        <dbReference type="EMBL" id="QXT63714.1"/>
    </source>
</evidence>
<feature type="domain" description="ABC transmembrane type-1" evidence="8">
    <location>
        <begin position="75"/>
        <end position="296"/>
    </location>
</feature>
<sequence length="330" mass="36134">MLLHQNRKGLSTARQGYLYLAPFVLLFFAFGLFPLIYSAVISLSDARLQNPSGGEFVGLENYTALFADQFFWNALKNTVTLGFMAIGPQLVIALVVANLLNYRLKGQLFWRIAIIVPYATSVAAATLIFSQLYSENFGLVNGFLTTLGLPAVNWQSGTFASQVAIASIVTWRWVGYNALLYLAAMQAISPEQYEAAELDGASKFRQFLSITIPEIRGTIVFTVILSTIGGMQLFIEPLLYEGGPTGMSGGLSRQYQTLALYMYQQGWANNRLGYGSAIAFTTLVLILVVLAAGFLLVRLGRALSDANIRRARTQASLVASHPEPARMELA</sequence>
<organism evidence="9 10">
    <name type="scientific">Tessaracoccus palaemonis</name>
    <dbReference type="NCBI Taxonomy" id="2829499"/>
    <lineage>
        <taxon>Bacteria</taxon>
        <taxon>Bacillati</taxon>
        <taxon>Actinomycetota</taxon>
        <taxon>Actinomycetes</taxon>
        <taxon>Propionibacteriales</taxon>
        <taxon>Propionibacteriaceae</taxon>
        <taxon>Tessaracoccus</taxon>
    </lineage>
</organism>
<evidence type="ECO:0000259" key="8">
    <source>
        <dbReference type="PROSITE" id="PS50928"/>
    </source>
</evidence>
<dbReference type="Proteomes" id="UP000824504">
    <property type="component" value="Chromosome"/>
</dbReference>
<dbReference type="EMBL" id="CP079216">
    <property type="protein sequence ID" value="QXT63714.1"/>
    <property type="molecule type" value="Genomic_DNA"/>
</dbReference>
<name>A0ABX8SL88_9ACTN</name>
<dbReference type="RefSeq" id="WP_219083641.1">
    <property type="nucleotide sequence ID" value="NZ_CP079216.1"/>
</dbReference>
<comment type="similarity">
    <text evidence="7">Belongs to the binding-protein-dependent transport system permease family.</text>
</comment>
<dbReference type="Pfam" id="PF00528">
    <property type="entry name" value="BPD_transp_1"/>
    <property type="match status" value="1"/>
</dbReference>
<evidence type="ECO:0000256" key="1">
    <source>
        <dbReference type="ARBA" id="ARBA00004651"/>
    </source>
</evidence>
<evidence type="ECO:0000256" key="2">
    <source>
        <dbReference type="ARBA" id="ARBA00022448"/>
    </source>
</evidence>
<evidence type="ECO:0000256" key="4">
    <source>
        <dbReference type="ARBA" id="ARBA00022692"/>
    </source>
</evidence>
<dbReference type="PROSITE" id="PS50928">
    <property type="entry name" value="ABC_TM1"/>
    <property type="match status" value="1"/>
</dbReference>
<feature type="transmembrane region" description="Helical" evidence="7">
    <location>
        <begin position="112"/>
        <end position="134"/>
    </location>
</feature>
<feature type="transmembrane region" description="Helical" evidence="7">
    <location>
        <begin position="215"/>
        <end position="235"/>
    </location>
</feature>
<reference evidence="9 10" key="1">
    <citation type="submission" date="2021-07" db="EMBL/GenBank/DDBJ databases">
        <title>complete genome sequencing of Tessaracoccus sp.J1M15.</title>
        <authorList>
            <person name="Bae J.-W."/>
            <person name="Kim D.-y."/>
        </authorList>
    </citation>
    <scope>NUCLEOTIDE SEQUENCE [LARGE SCALE GENOMIC DNA]</scope>
    <source>
        <strain evidence="9 10">J1M15</strain>
    </source>
</reference>
<dbReference type="InterPro" id="IPR051393">
    <property type="entry name" value="ABC_transporter_permease"/>
</dbReference>
<feature type="transmembrane region" description="Helical" evidence="7">
    <location>
        <begin position="277"/>
        <end position="300"/>
    </location>
</feature>
<keyword evidence="2 7" id="KW-0813">Transport</keyword>
<gene>
    <name evidence="9" type="ORF">KDB89_04345</name>
</gene>
<dbReference type="PANTHER" id="PTHR30193">
    <property type="entry name" value="ABC TRANSPORTER PERMEASE PROTEIN"/>
    <property type="match status" value="1"/>
</dbReference>
<keyword evidence="5 7" id="KW-1133">Transmembrane helix</keyword>
<dbReference type="CDD" id="cd06261">
    <property type="entry name" value="TM_PBP2"/>
    <property type="match status" value="1"/>
</dbReference>
<evidence type="ECO:0000256" key="5">
    <source>
        <dbReference type="ARBA" id="ARBA00022989"/>
    </source>
</evidence>
<evidence type="ECO:0000256" key="3">
    <source>
        <dbReference type="ARBA" id="ARBA00022475"/>
    </source>
</evidence>
<evidence type="ECO:0000313" key="10">
    <source>
        <dbReference type="Proteomes" id="UP000824504"/>
    </source>
</evidence>
<protein>
    <submittedName>
        <fullName evidence="9">Sugar ABC transporter permease</fullName>
    </submittedName>
</protein>
<evidence type="ECO:0000256" key="7">
    <source>
        <dbReference type="RuleBase" id="RU363032"/>
    </source>
</evidence>
<proteinExistence type="inferred from homology"/>
<dbReference type="PANTHER" id="PTHR30193:SF37">
    <property type="entry name" value="INNER MEMBRANE ABC TRANSPORTER PERMEASE PROTEIN YCJO"/>
    <property type="match status" value="1"/>
</dbReference>